<feature type="transmembrane region" description="Helical" evidence="9">
    <location>
        <begin position="52"/>
        <end position="72"/>
    </location>
</feature>
<dbReference type="InterPro" id="IPR039421">
    <property type="entry name" value="Type_1_exporter"/>
</dbReference>
<dbReference type="PROSITE" id="PS00211">
    <property type="entry name" value="ABC_TRANSPORTER_1"/>
    <property type="match status" value="1"/>
</dbReference>
<dbReference type="Gene3D" id="3.40.50.300">
    <property type="entry name" value="P-loop containing nucleotide triphosphate hydrolases"/>
    <property type="match status" value="1"/>
</dbReference>
<evidence type="ECO:0000313" key="13">
    <source>
        <dbReference type="Proteomes" id="UP000824136"/>
    </source>
</evidence>
<evidence type="ECO:0000256" key="3">
    <source>
        <dbReference type="ARBA" id="ARBA00022475"/>
    </source>
</evidence>
<gene>
    <name evidence="12" type="ORF">IAC39_03355</name>
</gene>
<dbReference type="Pfam" id="PF00664">
    <property type="entry name" value="ABC_membrane"/>
    <property type="match status" value="1"/>
</dbReference>
<evidence type="ECO:0000256" key="4">
    <source>
        <dbReference type="ARBA" id="ARBA00022692"/>
    </source>
</evidence>
<dbReference type="InterPro" id="IPR036640">
    <property type="entry name" value="ABC1_TM_sf"/>
</dbReference>
<comment type="caution">
    <text evidence="12">The sequence shown here is derived from an EMBL/GenBank/DDBJ whole genome shotgun (WGS) entry which is preliminary data.</text>
</comment>
<feature type="transmembrane region" description="Helical" evidence="9">
    <location>
        <begin position="134"/>
        <end position="152"/>
    </location>
</feature>
<dbReference type="PROSITE" id="PS50893">
    <property type="entry name" value="ABC_TRANSPORTER_2"/>
    <property type="match status" value="1"/>
</dbReference>
<dbReference type="SMART" id="SM00382">
    <property type="entry name" value="AAA"/>
    <property type="match status" value="1"/>
</dbReference>
<evidence type="ECO:0000256" key="5">
    <source>
        <dbReference type="ARBA" id="ARBA00022741"/>
    </source>
</evidence>
<evidence type="ECO:0000256" key="6">
    <source>
        <dbReference type="ARBA" id="ARBA00022840"/>
    </source>
</evidence>
<dbReference type="GO" id="GO:0005524">
    <property type="term" value="F:ATP binding"/>
    <property type="evidence" value="ECO:0007669"/>
    <property type="project" value="UniProtKB-KW"/>
</dbReference>
<evidence type="ECO:0000256" key="8">
    <source>
        <dbReference type="ARBA" id="ARBA00023136"/>
    </source>
</evidence>
<dbReference type="InterPro" id="IPR003593">
    <property type="entry name" value="AAA+_ATPase"/>
</dbReference>
<protein>
    <submittedName>
        <fullName evidence="12">ABC transporter ATP-binding protein</fullName>
    </submittedName>
</protein>
<dbReference type="InterPro" id="IPR027417">
    <property type="entry name" value="P-loop_NTPase"/>
</dbReference>
<feature type="transmembrane region" description="Helical" evidence="9">
    <location>
        <begin position="279"/>
        <end position="298"/>
    </location>
</feature>
<feature type="transmembrane region" description="Helical" evidence="9">
    <location>
        <begin position="158"/>
        <end position="179"/>
    </location>
</feature>
<dbReference type="SUPFAM" id="SSF52540">
    <property type="entry name" value="P-loop containing nucleoside triphosphate hydrolases"/>
    <property type="match status" value="1"/>
</dbReference>
<evidence type="ECO:0000256" key="2">
    <source>
        <dbReference type="ARBA" id="ARBA00022448"/>
    </source>
</evidence>
<accession>A0A9D1GUK1</accession>
<evidence type="ECO:0000259" key="10">
    <source>
        <dbReference type="PROSITE" id="PS50893"/>
    </source>
</evidence>
<dbReference type="InterPro" id="IPR011527">
    <property type="entry name" value="ABC1_TM_dom"/>
</dbReference>
<dbReference type="PANTHER" id="PTHR43394:SF1">
    <property type="entry name" value="ATP-BINDING CASSETTE SUB-FAMILY B MEMBER 10, MITOCHONDRIAL"/>
    <property type="match status" value="1"/>
</dbReference>
<dbReference type="Pfam" id="PF00005">
    <property type="entry name" value="ABC_tran"/>
    <property type="match status" value="1"/>
</dbReference>
<feature type="domain" description="ABC transmembrane type-1" evidence="11">
    <location>
        <begin position="16"/>
        <end position="299"/>
    </location>
</feature>
<feature type="domain" description="ABC transporter" evidence="10">
    <location>
        <begin position="334"/>
        <end position="570"/>
    </location>
</feature>
<evidence type="ECO:0000256" key="1">
    <source>
        <dbReference type="ARBA" id="ARBA00004651"/>
    </source>
</evidence>
<dbReference type="FunFam" id="3.40.50.300:FF:000221">
    <property type="entry name" value="Multidrug ABC transporter ATP-binding protein"/>
    <property type="match status" value="1"/>
</dbReference>
<dbReference type="PROSITE" id="PS50929">
    <property type="entry name" value="ABC_TM1F"/>
    <property type="match status" value="1"/>
</dbReference>
<dbReference type="CDD" id="cd18548">
    <property type="entry name" value="ABC_6TM_Tm287_like"/>
    <property type="match status" value="1"/>
</dbReference>
<dbReference type="GO" id="GO:0015421">
    <property type="term" value="F:ABC-type oligopeptide transporter activity"/>
    <property type="evidence" value="ECO:0007669"/>
    <property type="project" value="TreeGrafter"/>
</dbReference>
<keyword evidence="6 12" id="KW-0067">ATP-binding</keyword>
<dbReference type="InterPro" id="IPR017871">
    <property type="entry name" value="ABC_transporter-like_CS"/>
</dbReference>
<name>A0A9D1GUK1_9FIRM</name>
<evidence type="ECO:0000256" key="9">
    <source>
        <dbReference type="SAM" id="Phobius"/>
    </source>
</evidence>
<evidence type="ECO:0000313" key="12">
    <source>
        <dbReference type="EMBL" id="HIT58735.1"/>
    </source>
</evidence>
<feature type="transmembrane region" description="Helical" evidence="9">
    <location>
        <begin position="236"/>
        <end position="259"/>
    </location>
</feature>
<keyword evidence="4 9" id="KW-0812">Transmembrane</keyword>
<dbReference type="PANTHER" id="PTHR43394">
    <property type="entry name" value="ATP-DEPENDENT PERMEASE MDL1, MITOCHONDRIAL"/>
    <property type="match status" value="1"/>
</dbReference>
<keyword evidence="3" id="KW-1003">Cell membrane</keyword>
<dbReference type="GO" id="GO:0016887">
    <property type="term" value="F:ATP hydrolysis activity"/>
    <property type="evidence" value="ECO:0007669"/>
    <property type="project" value="InterPro"/>
</dbReference>
<dbReference type="GO" id="GO:0005886">
    <property type="term" value="C:plasma membrane"/>
    <property type="evidence" value="ECO:0007669"/>
    <property type="project" value="UniProtKB-SubCell"/>
</dbReference>
<evidence type="ECO:0000259" key="11">
    <source>
        <dbReference type="PROSITE" id="PS50929"/>
    </source>
</evidence>
<dbReference type="EMBL" id="DVLL01000013">
    <property type="protein sequence ID" value="HIT58735.1"/>
    <property type="molecule type" value="Genomic_DNA"/>
</dbReference>
<dbReference type="AlphaFoldDB" id="A0A9D1GUK1"/>
<keyword evidence="8 9" id="KW-0472">Membrane</keyword>
<keyword evidence="7 9" id="KW-1133">Transmembrane helix</keyword>
<reference evidence="12" key="2">
    <citation type="journal article" date="2021" name="PeerJ">
        <title>Extensive microbial diversity within the chicken gut microbiome revealed by metagenomics and culture.</title>
        <authorList>
            <person name="Gilroy R."/>
            <person name="Ravi A."/>
            <person name="Getino M."/>
            <person name="Pursley I."/>
            <person name="Horton D.L."/>
            <person name="Alikhan N.F."/>
            <person name="Baker D."/>
            <person name="Gharbi K."/>
            <person name="Hall N."/>
            <person name="Watson M."/>
            <person name="Adriaenssens E.M."/>
            <person name="Foster-Nyarko E."/>
            <person name="Jarju S."/>
            <person name="Secka A."/>
            <person name="Antonio M."/>
            <person name="Oren A."/>
            <person name="Chaudhuri R.R."/>
            <person name="La Ragione R."/>
            <person name="Hildebrand F."/>
            <person name="Pallen M.J."/>
        </authorList>
    </citation>
    <scope>NUCLEOTIDE SEQUENCE</scope>
    <source>
        <strain evidence="12">CHK33-4379</strain>
    </source>
</reference>
<dbReference type="SUPFAM" id="SSF90123">
    <property type="entry name" value="ABC transporter transmembrane region"/>
    <property type="match status" value="1"/>
</dbReference>
<dbReference type="Proteomes" id="UP000824136">
    <property type="component" value="Unassembled WGS sequence"/>
</dbReference>
<sequence>MKTWYKYIKPYLPFFIITPLCMLVEVVGEVIMPKLLAVVIDSQTAGDLTITRSLLVMLGIIGCALMMMAGGIGGSYFGAKASVNFAADLRQDVFEKVQRFSFANIDKFSTGSLVTRLTNDVTQMQNFVNMLLRMAFRAPGMLIAALIMSISLQPRLSVTFAVAVPVLLISVGAIIFVGFSRFGLVQKKIDRLNSIVQENVTNVRVVKSFVREDFEIEKFAGANGDLKKAGIRAVSVMIFMSPVTTLIMNVTVLFIIYFGGQFVYDGNMDVGDLSMFVTYSTQILFSLMMVSILFMISSRAMASAKRIREVLDEQPDISDENAAQPELTVQNGEVEFKNVTFRYYKNSDESVLDNINLKIPAKSVVGIIGSTGCGKTTLVSMIARLYDPDCGEVLVDGVNVKDYSLYNLREGIGMVLQNNTLFSGTIEENLRWGDENATEEEIRSAARSAQADKFVSSFKDGYMTEIDQGGTNVSGGQKQRLCIARALLKKPKVLILDDSTSAVDTATEAQIREAFRNELAGSTKIIIAQRISSVKDADMIVVMNEGKITGIGKHDELMRTNEAYQEIYYSQNDAERKGA</sequence>
<keyword evidence="5" id="KW-0547">Nucleotide-binding</keyword>
<comment type="subcellular location">
    <subcellularLocation>
        <location evidence="1">Cell membrane</location>
        <topology evidence="1">Multi-pass membrane protein</topology>
    </subcellularLocation>
</comment>
<evidence type="ECO:0000256" key="7">
    <source>
        <dbReference type="ARBA" id="ARBA00022989"/>
    </source>
</evidence>
<keyword evidence="2" id="KW-0813">Transport</keyword>
<feature type="transmembrane region" description="Helical" evidence="9">
    <location>
        <begin position="12"/>
        <end position="32"/>
    </location>
</feature>
<dbReference type="InterPro" id="IPR003439">
    <property type="entry name" value="ABC_transporter-like_ATP-bd"/>
</dbReference>
<organism evidence="12 13">
    <name type="scientific">Candidatus Faeciplasma pullistercoris</name>
    <dbReference type="NCBI Taxonomy" id="2840800"/>
    <lineage>
        <taxon>Bacteria</taxon>
        <taxon>Bacillati</taxon>
        <taxon>Bacillota</taxon>
        <taxon>Clostridia</taxon>
        <taxon>Eubacteriales</taxon>
        <taxon>Oscillospiraceae</taxon>
        <taxon>Oscillospiraceae incertae sedis</taxon>
        <taxon>Candidatus Faeciplasma</taxon>
    </lineage>
</organism>
<reference evidence="12" key="1">
    <citation type="submission" date="2020-10" db="EMBL/GenBank/DDBJ databases">
        <authorList>
            <person name="Gilroy R."/>
        </authorList>
    </citation>
    <scope>NUCLEOTIDE SEQUENCE</scope>
    <source>
        <strain evidence="12">CHK33-4379</strain>
    </source>
</reference>
<dbReference type="Gene3D" id="1.20.1560.10">
    <property type="entry name" value="ABC transporter type 1, transmembrane domain"/>
    <property type="match status" value="1"/>
</dbReference>
<proteinExistence type="predicted"/>